<evidence type="ECO:0000313" key="3">
    <source>
        <dbReference type="EMBL" id="GLW65393.1"/>
    </source>
</evidence>
<keyword evidence="2" id="KW-0812">Transmembrane</keyword>
<gene>
    <name evidence="3" type="ORF">Arub01_36370</name>
</gene>
<evidence type="ECO:0000313" key="4">
    <source>
        <dbReference type="Proteomes" id="UP001165124"/>
    </source>
</evidence>
<keyword evidence="2" id="KW-0472">Membrane</keyword>
<feature type="compositionally biased region" description="Low complexity" evidence="1">
    <location>
        <begin position="150"/>
        <end position="164"/>
    </location>
</feature>
<dbReference type="Proteomes" id="UP001165124">
    <property type="component" value="Unassembled WGS sequence"/>
</dbReference>
<feature type="compositionally biased region" description="Basic and acidic residues" evidence="1">
    <location>
        <begin position="244"/>
        <end position="258"/>
    </location>
</feature>
<name>A0A9W6PYV4_9ACTN</name>
<protein>
    <submittedName>
        <fullName evidence="3">Uncharacterized protein</fullName>
    </submittedName>
</protein>
<dbReference type="RefSeq" id="WP_067910323.1">
    <property type="nucleotide sequence ID" value="NZ_BSRZ01000008.1"/>
</dbReference>
<evidence type="ECO:0000256" key="2">
    <source>
        <dbReference type="SAM" id="Phobius"/>
    </source>
</evidence>
<evidence type="ECO:0000256" key="1">
    <source>
        <dbReference type="SAM" id="MobiDB-lite"/>
    </source>
</evidence>
<proteinExistence type="predicted"/>
<feature type="transmembrane region" description="Helical" evidence="2">
    <location>
        <begin position="49"/>
        <end position="73"/>
    </location>
</feature>
<feature type="transmembrane region" description="Helical" evidence="2">
    <location>
        <begin position="80"/>
        <end position="97"/>
    </location>
</feature>
<feature type="transmembrane region" description="Helical" evidence="2">
    <location>
        <begin position="7"/>
        <end position="29"/>
    </location>
</feature>
<feature type="compositionally biased region" description="Low complexity" evidence="1">
    <location>
        <begin position="193"/>
        <end position="207"/>
    </location>
</feature>
<feature type="region of interest" description="Disordered" evidence="1">
    <location>
        <begin position="150"/>
        <end position="307"/>
    </location>
</feature>
<accession>A0A9W6PYV4</accession>
<dbReference type="EMBL" id="BSRZ01000008">
    <property type="protein sequence ID" value="GLW65393.1"/>
    <property type="molecule type" value="Genomic_DNA"/>
</dbReference>
<reference evidence="3" key="1">
    <citation type="submission" date="2023-02" db="EMBL/GenBank/DDBJ databases">
        <title>Actinomadura rubrobrunea NBRC 14622.</title>
        <authorList>
            <person name="Ichikawa N."/>
            <person name="Sato H."/>
            <person name="Tonouchi N."/>
        </authorList>
    </citation>
    <scope>NUCLEOTIDE SEQUENCE</scope>
    <source>
        <strain evidence="3">NBRC 14622</strain>
    </source>
</reference>
<keyword evidence="4" id="KW-1185">Reference proteome</keyword>
<feature type="compositionally biased region" description="Low complexity" evidence="1">
    <location>
        <begin position="215"/>
        <end position="243"/>
    </location>
</feature>
<organism evidence="3 4">
    <name type="scientific">Actinomadura rubrobrunea</name>
    <dbReference type="NCBI Taxonomy" id="115335"/>
    <lineage>
        <taxon>Bacteria</taxon>
        <taxon>Bacillati</taxon>
        <taxon>Actinomycetota</taxon>
        <taxon>Actinomycetes</taxon>
        <taxon>Streptosporangiales</taxon>
        <taxon>Thermomonosporaceae</taxon>
        <taxon>Actinomadura</taxon>
    </lineage>
</organism>
<dbReference type="AlphaFoldDB" id="A0A9W6PYV4"/>
<feature type="transmembrane region" description="Helical" evidence="2">
    <location>
        <begin position="117"/>
        <end position="137"/>
    </location>
</feature>
<keyword evidence="2" id="KW-1133">Transmembrane helix</keyword>
<comment type="caution">
    <text evidence="3">The sequence shown here is derived from an EMBL/GenBank/DDBJ whole genome shotgun (WGS) entry which is preliminary data.</text>
</comment>
<sequence>MTGGARHAIGALIGIVATPLMLVLLVFGGERLMTHLRYFIPIYYRGGGLPGGSGLLGGVLFLLLAVGVAVLLANRVPPTASLIPGVVFTLLGLIWLGSPSIAAHLRDLPFLGVEFEITFMQFASLGFPLFMGVVLLAGSAFPSRWRSAPTAAAGPAAQPHALGGAMPGQPVPYGAQPAPYGGQPSPHGGRPGQWGQQQPAWQPQYGQPQPPYGQPQPSYGQPQYGQQQPGAAAPPQGPSGQPEGQEKGQEKRTEEGGARPDAPASPASEQDDKPSPRSGSGGGDTDEPGDWTRMYGGGGGDRPSPPA</sequence>